<feature type="modified residue" description="N6-carboxylysine" evidence="8">
    <location>
        <position position="218"/>
    </location>
</feature>
<keyword evidence="8" id="KW-0460">Magnesium</keyword>
<feature type="short sequence motif" description="Meso-diaminopimelate recognition motif" evidence="8">
    <location>
        <begin position="403"/>
        <end position="406"/>
    </location>
</feature>
<dbReference type="Pfam" id="PF01225">
    <property type="entry name" value="Mur_ligase"/>
    <property type="match status" value="1"/>
</dbReference>
<keyword evidence="8" id="KW-0067">ATP-binding</keyword>
<feature type="binding site" evidence="8">
    <location>
        <begin position="151"/>
        <end position="152"/>
    </location>
    <ligand>
        <name>UDP-N-acetyl-alpha-D-muramoyl-L-alanyl-D-glutamate</name>
        <dbReference type="ChEBI" id="CHEBI:83900"/>
    </ligand>
</feature>
<feature type="binding site" evidence="8">
    <location>
        <position position="379"/>
    </location>
    <ligand>
        <name>meso-2,6-diaminopimelate</name>
        <dbReference type="ChEBI" id="CHEBI:57791"/>
    </ligand>
</feature>
<evidence type="ECO:0000256" key="9">
    <source>
        <dbReference type="RuleBase" id="RU004135"/>
    </source>
</evidence>
<keyword evidence="6 8" id="KW-0131">Cell cycle</keyword>
<dbReference type="PANTHER" id="PTHR23135:SF4">
    <property type="entry name" value="UDP-N-ACETYLMURAMOYL-L-ALANYL-D-GLUTAMATE--2,6-DIAMINOPIMELATE LIGASE MURE HOMOLOG, CHLOROPLASTIC"/>
    <property type="match status" value="1"/>
</dbReference>
<dbReference type="InterPro" id="IPR035911">
    <property type="entry name" value="MurE/MurF_N"/>
</dbReference>
<comment type="caution">
    <text evidence="13">The sequence shown here is derived from an EMBL/GenBank/DDBJ whole genome shotgun (WGS) entry which is preliminary data.</text>
</comment>
<comment type="pathway">
    <text evidence="1 8 9">Cell wall biogenesis; peptidoglycan biosynthesis.</text>
</comment>
<dbReference type="PANTHER" id="PTHR23135">
    <property type="entry name" value="MUR LIGASE FAMILY MEMBER"/>
    <property type="match status" value="1"/>
</dbReference>
<feature type="binding site" evidence="8">
    <location>
        <position position="186"/>
    </location>
    <ligand>
        <name>UDP-N-acetyl-alpha-D-muramoyl-L-alanyl-D-glutamate</name>
        <dbReference type="ChEBI" id="CHEBI:83900"/>
    </ligand>
</feature>
<keyword evidence="3 8" id="KW-0132">Cell division</keyword>
<comment type="PTM">
    <text evidence="8">Carboxylation is probably crucial for Mg(2+) binding and, consequently, for the gamma-phosphate positioning of ATP.</text>
</comment>
<evidence type="ECO:0000256" key="4">
    <source>
        <dbReference type="ARBA" id="ARBA00022960"/>
    </source>
</evidence>
<feature type="binding site" evidence="8">
    <location>
        <begin position="403"/>
        <end position="406"/>
    </location>
    <ligand>
        <name>meso-2,6-diaminopimelate</name>
        <dbReference type="ChEBI" id="CHEBI:57791"/>
    </ligand>
</feature>
<dbReference type="Pfam" id="PF02875">
    <property type="entry name" value="Mur_ligase_C"/>
    <property type="match status" value="1"/>
</dbReference>
<comment type="similarity">
    <text evidence="2 8">Belongs to the MurCDEF family. MurE subfamily.</text>
</comment>
<dbReference type="InterPro" id="IPR036615">
    <property type="entry name" value="Mur_ligase_C_dom_sf"/>
</dbReference>
<dbReference type="SUPFAM" id="SSF63418">
    <property type="entry name" value="MurE/MurF N-terminal domain"/>
    <property type="match status" value="1"/>
</dbReference>
<keyword evidence="14" id="KW-1185">Reference proteome</keyword>
<dbReference type="NCBIfam" id="NF001126">
    <property type="entry name" value="PRK00139.1-4"/>
    <property type="match status" value="1"/>
</dbReference>
<keyword evidence="8" id="KW-0547">Nucleotide-binding</keyword>
<dbReference type="Gene3D" id="3.90.190.20">
    <property type="entry name" value="Mur ligase, C-terminal domain"/>
    <property type="match status" value="1"/>
</dbReference>
<dbReference type="SUPFAM" id="SSF53623">
    <property type="entry name" value="MurD-like peptide ligases, catalytic domain"/>
    <property type="match status" value="1"/>
</dbReference>
<evidence type="ECO:0000256" key="5">
    <source>
        <dbReference type="ARBA" id="ARBA00022984"/>
    </source>
</evidence>
<feature type="binding site" evidence="8">
    <location>
        <position position="459"/>
    </location>
    <ligand>
        <name>meso-2,6-diaminopimelate</name>
        <dbReference type="ChEBI" id="CHEBI:57791"/>
    </ligand>
</feature>
<dbReference type="Gene3D" id="3.40.1190.10">
    <property type="entry name" value="Mur-like, catalytic domain"/>
    <property type="match status" value="1"/>
</dbReference>
<dbReference type="Pfam" id="PF08245">
    <property type="entry name" value="Mur_ligase_M"/>
    <property type="match status" value="1"/>
</dbReference>
<dbReference type="InterPro" id="IPR004101">
    <property type="entry name" value="Mur_ligase_C"/>
</dbReference>
<dbReference type="InterPro" id="IPR036565">
    <property type="entry name" value="Mur-like_cat_sf"/>
</dbReference>
<dbReference type="Gene3D" id="3.40.1390.10">
    <property type="entry name" value="MurE/MurF, N-terminal domain"/>
    <property type="match status" value="1"/>
</dbReference>
<dbReference type="HAMAP" id="MF_00208">
    <property type="entry name" value="MurE"/>
    <property type="match status" value="1"/>
</dbReference>
<sequence length="486" mass="54254">MLLRDMIKGLDVVSVVGDLDVEIEDFQYDSRKVSEGTLFVCVKGFVSDGHKYINSAIEKGAKAFLVEDDVFVEGCTFVRVDNSRRDMAKVADNFYSHPSTKFDVLGVTGTNGKTSITTFLNEILSRAQKRVGLIGTIKIFDGIHEVTSSSTTPESVDLQHIFDSMLNNKCDYCAMEVSSHSLALNRVDETKFKLGIFTNLTPDHLDFHKDLEDYRQAKEKLFYMTTGANIINIDDEGGQKIYENIKDLDTPCYTYGIENQADFMAKDIKSDSDGVSYRLITPTYEEVIFVPVPGMFTVYNTLAVIAACYNLDIEKSVYKEGLRVTKGVSGRFETVPNDRGMSVIVDYAHTPDALENVLKTSEEFAKGKVISVFGCGGDRDSEKRPLMGKIGQKYSDVCFITSDNPRTEDPNAILEDIVKGIDKNVDNYNVVVDRKDAIEKAIAMAKEGDVVIITGKGHEDYQIIGTTKHHFDDKEVARDFLDSLDR</sequence>
<dbReference type="GO" id="GO:0008765">
    <property type="term" value="F:UDP-N-acetylmuramoylalanyl-D-glutamate-2,6-diaminopimelate ligase activity"/>
    <property type="evidence" value="ECO:0007669"/>
    <property type="project" value="UniProtKB-EC"/>
</dbReference>
<dbReference type="NCBIfam" id="NF001124">
    <property type="entry name" value="PRK00139.1-2"/>
    <property type="match status" value="1"/>
</dbReference>
<comment type="caution">
    <text evidence="8">Lacks conserved residue(s) required for the propagation of feature annotation.</text>
</comment>
<name>A0ABS4EA84_9FIRM</name>
<dbReference type="EC" id="6.3.2.13" evidence="8"/>
<feature type="domain" description="Mur ligase N-terminal catalytic" evidence="10">
    <location>
        <begin position="27"/>
        <end position="78"/>
    </location>
</feature>
<comment type="cofactor">
    <cofactor evidence="8">
        <name>Mg(2+)</name>
        <dbReference type="ChEBI" id="CHEBI:18420"/>
    </cofactor>
</comment>
<feature type="binding site" evidence="8">
    <location>
        <position position="30"/>
    </location>
    <ligand>
        <name>UDP-N-acetyl-alpha-D-muramoyl-L-alanyl-D-glutamate</name>
        <dbReference type="ChEBI" id="CHEBI:83900"/>
    </ligand>
</feature>
<evidence type="ECO:0000256" key="6">
    <source>
        <dbReference type="ARBA" id="ARBA00023306"/>
    </source>
</evidence>
<keyword evidence="4 8" id="KW-0133">Cell shape</keyword>
<evidence type="ECO:0000259" key="10">
    <source>
        <dbReference type="Pfam" id="PF01225"/>
    </source>
</evidence>
<accession>A0ABS4EA84</accession>
<dbReference type="RefSeq" id="WP_209456281.1">
    <property type="nucleotide sequence ID" value="NZ_BAAACS010000013.1"/>
</dbReference>
<feature type="binding site" evidence="8">
    <location>
        <begin position="109"/>
        <end position="115"/>
    </location>
    <ligand>
        <name>ATP</name>
        <dbReference type="ChEBI" id="CHEBI:30616"/>
    </ligand>
</feature>
<keyword evidence="7 8" id="KW-0961">Cell wall biogenesis/degradation</keyword>
<dbReference type="InterPro" id="IPR000713">
    <property type="entry name" value="Mur_ligase_N"/>
</dbReference>
<evidence type="ECO:0000256" key="2">
    <source>
        <dbReference type="ARBA" id="ARBA00005898"/>
    </source>
</evidence>
<keyword evidence="8" id="KW-0963">Cytoplasm</keyword>
<evidence type="ECO:0000313" key="13">
    <source>
        <dbReference type="EMBL" id="MBP1854839.1"/>
    </source>
</evidence>
<comment type="function">
    <text evidence="8">Catalyzes the addition of meso-diaminopimelic acid to the nucleotide precursor UDP-N-acetylmuramoyl-L-alanyl-D-glutamate (UMAG) in the biosynthesis of bacterial cell-wall peptidoglycan.</text>
</comment>
<feature type="binding site" evidence="8">
    <location>
        <position position="178"/>
    </location>
    <ligand>
        <name>UDP-N-acetyl-alpha-D-muramoyl-L-alanyl-D-glutamate</name>
        <dbReference type="ChEBI" id="CHEBI:83900"/>
    </ligand>
</feature>
<gene>
    <name evidence="8" type="primary">murE</name>
    <name evidence="13" type="ORF">J2Z43_001229</name>
</gene>
<evidence type="ECO:0000259" key="11">
    <source>
        <dbReference type="Pfam" id="PF02875"/>
    </source>
</evidence>
<evidence type="ECO:0000256" key="8">
    <source>
        <dbReference type="HAMAP-Rule" id="MF_00208"/>
    </source>
</evidence>
<keyword evidence="5 8" id="KW-0573">Peptidoglycan synthesis</keyword>
<feature type="domain" description="Mur ligase central" evidence="12">
    <location>
        <begin position="107"/>
        <end position="308"/>
    </location>
</feature>
<feature type="binding site" evidence="8">
    <location>
        <position position="455"/>
    </location>
    <ligand>
        <name>meso-2,6-diaminopimelate</name>
        <dbReference type="ChEBI" id="CHEBI:57791"/>
    </ligand>
</feature>
<comment type="catalytic activity">
    <reaction evidence="8">
        <text>UDP-N-acetyl-alpha-D-muramoyl-L-alanyl-D-glutamate + meso-2,6-diaminopimelate + ATP = UDP-N-acetyl-alpha-D-muramoyl-L-alanyl-gamma-D-glutamyl-meso-2,6-diaminopimelate + ADP + phosphate + H(+)</text>
        <dbReference type="Rhea" id="RHEA:23676"/>
        <dbReference type="ChEBI" id="CHEBI:15378"/>
        <dbReference type="ChEBI" id="CHEBI:30616"/>
        <dbReference type="ChEBI" id="CHEBI:43474"/>
        <dbReference type="ChEBI" id="CHEBI:57791"/>
        <dbReference type="ChEBI" id="CHEBI:83900"/>
        <dbReference type="ChEBI" id="CHEBI:83905"/>
        <dbReference type="ChEBI" id="CHEBI:456216"/>
        <dbReference type="EC" id="6.3.2.13"/>
    </reaction>
</comment>
<evidence type="ECO:0000256" key="1">
    <source>
        <dbReference type="ARBA" id="ARBA00004752"/>
    </source>
</evidence>
<feature type="domain" description="Mur ligase C-terminal" evidence="11">
    <location>
        <begin position="330"/>
        <end position="457"/>
    </location>
</feature>
<dbReference type="EMBL" id="JAGGJX010000001">
    <property type="protein sequence ID" value="MBP1854839.1"/>
    <property type="molecule type" value="Genomic_DNA"/>
</dbReference>
<protein>
    <recommendedName>
        <fullName evidence="8">UDP-N-acetylmuramoyl-L-alanyl-D-glutamate--2,6-diaminopimelate ligase</fullName>
        <ecNumber evidence="8">6.3.2.13</ecNumber>
    </recommendedName>
    <alternativeName>
        <fullName evidence="8">Meso-A2pm-adding enzyme</fullName>
    </alternativeName>
    <alternativeName>
        <fullName evidence="8">Meso-diaminopimelate-adding enzyme</fullName>
    </alternativeName>
    <alternativeName>
        <fullName evidence="8">UDP-MurNAc-L-Ala-D-Glu:meso-diaminopimelate ligase</fullName>
    </alternativeName>
    <alternativeName>
        <fullName evidence="8">UDP-MurNAc-tripeptide synthetase</fullName>
    </alternativeName>
    <alternativeName>
        <fullName evidence="8">UDP-N-acetylmuramyl-tripeptide synthetase</fullName>
    </alternativeName>
</protein>
<evidence type="ECO:0000259" key="12">
    <source>
        <dbReference type="Pfam" id="PF08245"/>
    </source>
</evidence>
<organism evidence="13 14">
    <name type="scientific">Metaclostridioides mangenotii</name>
    <dbReference type="NCBI Taxonomy" id="1540"/>
    <lineage>
        <taxon>Bacteria</taxon>
        <taxon>Bacillati</taxon>
        <taxon>Bacillota</taxon>
        <taxon>Clostridia</taxon>
        <taxon>Peptostreptococcales</taxon>
        <taxon>Peptostreptococcaceae</taxon>
        <taxon>Metaclostridioides</taxon>
    </lineage>
</organism>
<evidence type="ECO:0000313" key="14">
    <source>
        <dbReference type="Proteomes" id="UP000767291"/>
    </source>
</evidence>
<dbReference type="Proteomes" id="UP000767291">
    <property type="component" value="Unassembled WGS sequence"/>
</dbReference>
<proteinExistence type="inferred from homology"/>
<keyword evidence="8 13" id="KW-0436">Ligase</keyword>
<dbReference type="NCBIfam" id="TIGR01085">
    <property type="entry name" value="murE"/>
    <property type="match status" value="1"/>
</dbReference>
<evidence type="ECO:0000256" key="3">
    <source>
        <dbReference type="ARBA" id="ARBA00022618"/>
    </source>
</evidence>
<dbReference type="InterPro" id="IPR013221">
    <property type="entry name" value="Mur_ligase_cen"/>
</dbReference>
<evidence type="ECO:0000256" key="7">
    <source>
        <dbReference type="ARBA" id="ARBA00023316"/>
    </source>
</evidence>
<reference evidence="13 14" key="1">
    <citation type="submission" date="2021-03" db="EMBL/GenBank/DDBJ databases">
        <title>Genomic Encyclopedia of Type Strains, Phase IV (KMG-IV): sequencing the most valuable type-strain genomes for metagenomic binning, comparative biology and taxonomic classification.</title>
        <authorList>
            <person name="Goeker M."/>
        </authorList>
    </citation>
    <scope>NUCLEOTIDE SEQUENCE [LARGE SCALE GENOMIC DNA]</scope>
    <source>
        <strain evidence="13 14">DSM 1289</strain>
    </source>
</reference>
<dbReference type="SUPFAM" id="SSF53244">
    <property type="entry name" value="MurD-like peptide ligases, peptide-binding domain"/>
    <property type="match status" value="1"/>
</dbReference>
<dbReference type="InterPro" id="IPR005761">
    <property type="entry name" value="UDP-N-AcMur-Glu-dNH2Pim_ligase"/>
</dbReference>
<comment type="subcellular location">
    <subcellularLocation>
        <location evidence="8 9">Cytoplasm</location>
    </subcellularLocation>
</comment>